<dbReference type="AlphaFoldDB" id="A0A183EJJ5"/>
<dbReference type="WBParaSite" id="GPUH_0002116101-mRNA-1">
    <property type="protein sequence ID" value="GPUH_0002116101-mRNA-1"/>
    <property type="gene ID" value="GPUH_0002116101"/>
</dbReference>
<name>A0A183EJJ5_9BILA</name>
<organism evidence="3">
    <name type="scientific">Gongylonema pulchrum</name>
    <dbReference type="NCBI Taxonomy" id="637853"/>
    <lineage>
        <taxon>Eukaryota</taxon>
        <taxon>Metazoa</taxon>
        <taxon>Ecdysozoa</taxon>
        <taxon>Nematoda</taxon>
        <taxon>Chromadorea</taxon>
        <taxon>Rhabditida</taxon>
        <taxon>Spirurina</taxon>
        <taxon>Spiruromorpha</taxon>
        <taxon>Spiruroidea</taxon>
        <taxon>Gongylonematidae</taxon>
        <taxon>Gongylonema</taxon>
    </lineage>
</organism>
<evidence type="ECO:0000313" key="2">
    <source>
        <dbReference type="Proteomes" id="UP000271098"/>
    </source>
</evidence>
<accession>A0A183EJJ5</accession>
<keyword evidence="2" id="KW-1185">Reference proteome</keyword>
<reference evidence="3" key="1">
    <citation type="submission" date="2016-06" db="UniProtKB">
        <authorList>
            <consortium name="WormBaseParasite"/>
        </authorList>
    </citation>
    <scope>IDENTIFICATION</scope>
</reference>
<evidence type="ECO:0000313" key="1">
    <source>
        <dbReference type="EMBL" id="VDN37570.1"/>
    </source>
</evidence>
<sequence length="122" mass="13931">CCDGAFQVLGIKDLECKVVGSTKNYIALTHAFFVEGRLPIIKQEVPFYANLPNHLAAEALKYRFRNRDKCMIRLMADDVVPRWTRDERRKWADQKHQDVMGGLIPLPKGIGLSMIAPKSEEM</sequence>
<dbReference type="EMBL" id="UYRT01091910">
    <property type="protein sequence ID" value="VDN37570.1"/>
    <property type="molecule type" value="Genomic_DNA"/>
</dbReference>
<gene>
    <name evidence="1" type="ORF">GPUH_LOCUS21136</name>
</gene>
<dbReference type="Proteomes" id="UP000271098">
    <property type="component" value="Unassembled WGS sequence"/>
</dbReference>
<reference evidence="1 2" key="2">
    <citation type="submission" date="2018-11" db="EMBL/GenBank/DDBJ databases">
        <authorList>
            <consortium name="Pathogen Informatics"/>
        </authorList>
    </citation>
    <scope>NUCLEOTIDE SEQUENCE [LARGE SCALE GENOMIC DNA]</scope>
</reference>
<protein>
    <submittedName>
        <fullName evidence="3">DDE-1 domain-containing protein</fullName>
    </submittedName>
</protein>
<dbReference type="OrthoDB" id="309483at2759"/>
<proteinExistence type="predicted"/>
<evidence type="ECO:0000313" key="3">
    <source>
        <dbReference type="WBParaSite" id="GPUH_0002116101-mRNA-1"/>
    </source>
</evidence>